<dbReference type="OrthoDB" id="8923679at2759"/>
<evidence type="ECO:0000313" key="2">
    <source>
        <dbReference type="Proteomes" id="UP000270094"/>
    </source>
</evidence>
<dbReference type="EMBL" id="UYYB01009456">
    <property type="protein sequence ID" value="VDM68626.1"/>
    <property type="molecule type" value="Genomic_DNA"/>
</dbReference>
<organism evidence="1 2">
    <name type="scientific">Strongylus vulgaris</name>
    <name type="common">Blood worm</name>
    <dbReference type="NCBI Taxonomy" id="40348"/>
    <lineage>
        <taxon>Eukaryota</taxon>
        <taxon>Metazoa</taxon>
        <taxon>Ecdysozoa</taxon>
        <taxon>Nematoda</taxon>
        <taxon>Chromadorea</taxon>
        <taxon>Rhabditida</taxon>
        <taxon>Rhabditina</taxon>
        <taxon>Rhabditomorpha</taxon>
        <taxon>Strongyloidea</taxon>
        <taxon>Strongylidae</taxon>
        <taxon>Strongylus</taxon>
    </lineage>
</organism>
<dbReference type="AlphaFoldDB" id="A0A3P7IGC6"/>
<name>A0A3P7IGC6_STRVU</name>
<reference evidence="1 2" key="1">
    <citation type="submission" date="2018-11" db="EMBL/GenBank/DDBJ databases">
        <authorList>
            <consortium name="Pathogen Informatics"/>
        </authorList>
    </citation>
    <scope>NUCLEOTIDE SEQUENCE [LARGE SCALE GENOMIC DNA]</scope>
</reference>
<dbReference type="Proteomes" id="UP000270094">
    <property type="component" value="Unassembled WGS sequence"/>
</dbReference>
<keyword evidence="2" id="KW-1185">Reference proteome</keyword>
<accession>A0A3P7IGC6</accession>
<gene>
    <name evidence="1" type="ORF">SVUK_LOCUS3624</name>
</gene>
<protein>
    <submittedName>
        <fullName evidence="1">Uncharacterized protein</fullName>
    </submittedName>
</protein>
<proteinExistence type="predicted"/>
<sequence length="70" mass="8497">MNKFYIEIIKFKHRLKRKYRRWKSGRLRRDSIKVGQLIIAGGEDEVAEFLWTHLEHAQFVEVPFLLIIDL</sequence>
<evidence type="ECO:0000313" key="1">
    <source>
        <dbReference type="EMBL" id="VDM68626.1"/>
    </source>
</evidence>